<dbReference type="RefSeq" id="WP_155325492.1">
    <property type="nucleotide sequence ID" value="NZ_AP021876.1"/>
</dbReference>
<evidence type="ECO:0000259" key="5">
    <source>
        <dbReference type="Pfam" id="PF08323"/>
    </source>
</evidence>
<evidence type="ECO:0000256" key="4">
    <source>
        <dbReference type="ARBA" id="ARBA00022679"/>
    </source>
</evidence>
<dbReference type="EMBL" id="AP021876">
    <property type="protein sequence ID" value="BBO86070.1"/>
    <property type="molecule type" value="Genomic_DNA"/>
</dbReference>
<dbReference type="Pfam" id="PF08323">
    <property type="entry name" value="Glyco_transf_5"/>
    <property type="match status" value="1"/>
</dbReference>
<proteinExistence type="predicted"/>
<comment type="catalytic activity">
    <reaction evidence="1">
        <text>[(1-&gt;4)-alpha-D-glucosyl](n) + ADP-alpha-D-glucose = [(1-&gt;4)-alpha-D-glucosyl](n+1) + ADP + H(+)</text>
        <dbReference type="Rhea" id="RHEA:18189"/>
        <dbReference type="Rhea" id="RHEA-COMP:9584"/>
        <dbReference type="Rhea" id="RHEA-COMP:9587"/>
        <dbReference type="ChEBI" id="CHEBI:15378"/>
        <dbReference type="ChEBI" id="CHEBI:15444"/>
        <dbReference type="ChEBI" id="CHEBI:57498"/>
        <dbReference type="ChEBI" id="CHEBI:456216"/>
        <dbReference type="EC" id="2.4.1.21"/>
    </reaction>
</comment>
<dbReference type="KEGG" id="dov:DSCO28_66360"/>
<dbReference type="Proteomes" id="UP000425960">
    <property type="component" value="Chromosome"/>
</dbReference>
<dbReference type="GO" id="GO:0009011">
    <property type="term" value="F:alpha-1,4-glucan glucosyltransferase (ADP-glucose donor) activity"/>
    <property type="evidence" value="ECO:0007669"/>
    <property type="project" value="UniProtKB-EC"/>
</dbReference>
<organism evidence="6 7">
    <name type="scientific">Desulfosarcina ovata subsp. sediminis</name>
    <dbReference type="NCBI Taxonomy" id="885957"/>
    <lineage>
        <taxon>Bacteria</taxon>
        <taxon>Pseudomonadati</taxon>
        <taxon>Thermodesulfobacteriota</taxon>
        <taxon>Desulfobacteria</taxon>
        <taxon>Desulfobacterales</taxon>
        <taxon>Desulfosarcinaceae</taxon>
        <taxon>Desulfosarcina</taxon>
    </lineage>
</organism>
<name>A0A5K8A175_9BACT</name>
<evidence type="ECO:0000256" key="2">
    <source>
        <dbReference type="ARBA" id="ARBA00012588"/>
    </source>
</evidence>
<dbReference type="PANTHER" id="PTHR45825">
    <property type="entry name" value="GRANULE-BOUND STARCH SYNTHASE 1, CHLOROPLASTIC/AMYLOPLASTIC"/>
    <property type="match status" value="1"/>
</dbReference>
<dbReference type="PANTHER" id="PTHR45825:SF11">
    <property type="entry name" value="ALPHA AMYLASE DOMAIN-CONTAINING PROTEIN"/>
    <property type="match status" value="1"/>
</dbReference>
<gene>
    <name evidence="6" type="primary">glgA2_2</name>
    <name evidence="6" type="ORF">DSCO28_66360</name>
</gene>
<keyword evidence="4" id="KW-0808">Transferase</keyword>
<reference evidence="6 7" key="1">
    <citation type="submission" date="2019-11" db="EMBL/GenBank/DDBJ databases">
        <title>Comparative genomics of hydrocarbon-degrading Desulfosarcina strains.</title>
        <authorList>
            <person name="Watanabe M."/>
            <person name="Kojima H."/>
            <person name="Fukui M."/>
        </authorList>
    </citation>
    <scope>NUCLEOTIDE SEQUENCE [LARGE SCALE GENOMIC DNA]</scope>
    <source>
        <strain evidence="6 7">28bB2T</strain>
    </source>
</reference>
<evidence type="ECO:0000313" key="7">
    <source>
        <dbReference type="Proteomes" id="UP000425960"/>
    </source>
</evidence>
<feature type="domain" description="Starch synthase catalytic" evidence="5">
    <location>
        <begin position="40"/>
        <end position="242"/>
    </location>
</feature>
<keyword evidence="3" id="KW-0328">Glycosyltransferase</keyword>
<evidence type="ECO:0000256" key="3">
    <source>
        <dbReference type="ARBA" id="ARBA00022676"/>
    </source>
</evidence>
<protein>
    <recommendedName>
        <fullName evidence="2">starch synthase</fullName>
        <ecNumber evidence="2">2.4.1.21</ecNumber>
    </recommendedName>
</protein>
<evidence type="ECO:0000256" key="1">
    <source>
        <dbReference type="ARBA" id="ARBA00001478"/>
    </source>
</evidence>
<dbReference type="InterPro" id="IPR013534">
    <property type="entry name" value="Starch_synth_cat_dom"/>
</dbReference>
<sequence>MEEKQSINGKSPHATPRILIVTPEVTFAPSGMGPDSLSICARAGGLGDICAAQIHALFERGVDVHLAMPNYRNVFKNSTHPTPALDIPQRPRKLPENRIHLAQDRSFYYHSRLFMDTSWETIRISLAFQREVINRIIPEVQPDLIHCYDWMTGLIPAMAKCIGIPCLFSFYRLDAPHLLLHTIEEQGIDAALFWQNCFFGRMPGSYEETRHSNPVDLLATGVFAAQWVGALSPTYLTSLTQSQSDLAPPVLKGELQRKMQDGKVRAVLPAPDPSFNPATDRALLRPYSPETHFSGKLFNKLQLQETLGLCMDSTVPICFWPTRLDSSRRGCRLMLNCLEEILQRYRHLQIVFVADGDGQSELANRIASLGAADRVAVCDFDARRYRLAYGGSDFVLMPLYLDPCALPCRIGQRYGALPIAFDAGAIHDCTAHLNWETGHGNGFLFRYFDATGFFWAIDQAMAFYRQPKDLRSREVQRIMRDSLEQANSDATIERVIELYSRAMDGAPVRFGRSDSDHSLIAA</sequence>
<dbReference type="SUPFAM" id="SSF53756">
    <property type="entry name" value="UDP-Glycosyltransferase/glycogen phosphorylase"/>
    <property type="match status" value="1"/>
</dbReference>
<dbReference type="Gene3D" id="3.40.50.2000">
    <property type="entry name" value="Glycogen Phosphorylase B"/>
    <property type="match status" value="2"/>
</dbReference>
<accession>A0A5K8A175</accession>
<evidence type="ECO:0000313" key="6">
    <source>
        <dbReference type="EMBL" id="BBO86070.1"/>
    </source>
</evidence>
<dbReference type="AlphaFoldDB" id="A0A5K8A175"/>
<dbReference type="EC" id="2.4.1.21" evidence="2"/>